<evidence type="ECO:0000313" key="4">
    <source>
        <dbReference type="EMBL" id="SUH38624.1"/>
    </source>
</evidence>
<dbReference type="Gene3D" id="2.40.50.100">
    <property type="match status" value="2"/>
</dbReference>
<dbReference type="NCBIfam" id="TIGR00637">
    <property type="entry name" value="ModE_repress"/>
    <property type="match status" value="1"/>
</dbReference>
<evidence type="ECO:0000313" key="5">
    <source>
        <dbReference type="Proteomes" id="UP000254712"/>
    </source>
</evidence>
<proteinExistence type="predicted"/>
<dbReference type="PROSITE" id="PS51866">
    <property type="entry name" value="MOP"/>
    <property type="match status" value="2"/>
</dbReference>
<dbReference type="InterPro" id="IPR036388">
    <property type="entry name" value="WH-like_DNA-bd_sf"/>
</dbReference>
<dbReference type="NCBIfam" id="TIGR00638">
    <property type="entry name" value="Mop"/>
    <property type="match status" value="1"/>
</dbReference>
<reference evidence="4 5" key="1">
    <citation type="submission" date="2018-06" db="EMBL/GenBank/DDBJ databases">
        <authorList>
            <consortium name="Pathogen Informatics"/>
            <person name="Doyle S."/>
        </authorList>
    </citation>
    <scope>NUCLEOTIDE SEQUENCE [LARGE SCALE GENOMIC DNA]</scope>
    <source>
        <strain evidence="4 5">NCTC8261</strain>
    </source>
</reference>
<dbReference type="EMBL" id="UGXT01000002">
    <property type="protein sequence ID" value="SUH38624.1"/>
    <property type="molecule type" value="Genomic_DNA"/>
</dbReference>
<dbReference type="PANTHER" id="PTHR30432">
    <property type="entry name" value="TRANSCRIPTIONAL REGULATOR MODE"/>
    <property type="match status" value="1"/>
</dbReference>
<dbReference type="NCBIfam" id="NF007957">
    <property type="entry name" value="PRK10676.1"/>
    <property type="match status" value="1"/>
</dbReference>
<dbReference type="AlphaFoldDB" id="A0A379WXQ1"/>
<dbReference type="InterPro" id="IPR005116">
    <property type="entry name" value="Transp-assoc_OB_typ1"/>
</dbReference>
<dbReference type="Proteomes" id="UP000254712">
    <property type="component" value="Unassembled WGS sequence"/>
</dbReference>
<evidence type="ECO:0000256" key="2">
    <source>
        <dbReference type="PROSITE-ProRule" id="PRU01213"/>
    </source>
</evidence>
<dbReference type="SUPFAM" id="SSF46785">
    <property type="entry name" value="Winged helix' DNA-binding domain"/>
    <property type="match status" value="1"/>
</dbReference>
<dbReference type="InterPro" id="IPR008995">
    <property type="entry name" value="Mo/tungstate-bd_C_term_dom"/>
</dbReference>
<dbReference type="InterPro" id="IPR036390">
    <property type="entry name" value="WH_DNA-bd_sf"/>
</dbReference>
<dbReference type="InterPro" id="IPR051815">
    <property type="entry name" value="Molybdate_resp_trans_reg"/>
</dbReference>
<protein>
    <submittedName>
        <fullName evidence="4">Molybdenum transport protein ModE</fullName>
    </submittedName>
</protein>
<dbReference type="SUPFAM" id="SSF50331">
    <property type="entry name" value="MOP-like"/>
    <property type="match status" value="1"/>
</dbReference>
<dbReference type="InterPro" id="IPR003725">
    <property type="entry name" value="ModE-bd_N"/>
</dbReference>
<feature type="domain" description="Mop" evidence="3">
    <location>
        <begin position="187"/>
        <end position="254"/>
    </location>
</feature>
<keyword evidence="1 2" id="KW-0500">Molybdenum</keyword>
<dbReference type="PANTHER" id="PTHR30432:SF1">
    <property type="entry name" value="DNA-BINDING TRANSCRIPTIONAL DUAL REGULATOR MODE"/>
    <property type="match status" value="1"/>
</dbReference>
<dbReference type="Gene3D" id="1.10.10.10">
    <property type="entry name" value="Winged helix-like DNA-binding domain superfamily/Winged helix DNA-binding domain"/>
    <property type="match status" value="1"/>
</dbReference>
<dbReference type="Pfam" id="PF03459">
    <property type="entry name" value="TOBE"/>
    <property type="match status" value="2"/>
</dbReference>
<name>A0A379WXQ1_SALET</name>
<dbReference type="GO" id="GO:0015689">
    <property type="term" value="P:molybdate ion transport"/>
    <property type="evidence" value="ECO:0007669"/>
    <property type="project" value="InterPro"/>
</dbReference>
<dbReference type="InterPro" id="IPR004606">
    <property type="entry name" value="Mop_domain"/>
</dbReference>
<evidence type="ECO:0000256" key="1">
    <source>
        <dbReference type="ARBA" id="ARBA00022505"/>
    </source>
</evidence>
<accession>A0A379WXQ1</accession>
<sequence length="325" mass="34942">MAITTGTMMTANTRLFNNSNMGNSRYSPFCILTASHRKALPFCAVGFALTRFSVTIVLLPGAGYAGRNPSYPETSAKAFADPRRISLLKHIALSGSISQGAKDAGISYKSAWDAINDMNQLSEHMLVERATGGKGGGGAVLTRYGQRLIQLYDLLGQIQQKAFDVLSDDDALPLDSLLAAISRFSLQTSARNQWFGTITARDRDQVQQHVDRAAGRRQNAAQSRADAQSGERLGLEEGKEVLILLKAPWVGITRDAAVARAADNQLSGTISHIERGAEQCEVLMALPDGQTLCATIPTADAATLKEGDDVIAWFNADRVIIATLC</sequence>
<evidence type="ECO:0000259" key="3">
    <source>
        <dbReference type="PROSITE" id="PS51866"/>
    </source>
</evidence>
<gene>
    <name evidence="4" type="primary">modE</name>
    <name evidence="4" type="ORF">NCTC8261_04953</name>
</gene>
<feature type="domain" description="Mop" evidence="3">
    <location>
        <begin position="259"/>
        <end position="323"/>
    </location>
</feature>
<organism evidence="4 5">
    <name type="scientific">Salmonella enterica I</name>
    <dbReference type="NCBI Taxonomy" id="59201"/>
    <lineage>
        <taxon>Bacteria</taxon>
        <taxon>Pseudomonadati</taxon>
        <taxon>Pseudomonadota</taxon>
        <taxon>Gammaproteobacteria</taxon>
        <taxon>Enterobacterales</taxon>
        <taxon>Enterobacteriaceae</taxon>
        <taxon>Salmonella</taxon>
    </lineage>
</organism>